<dbReference type="OrthoDB" id="1264600at2"/>
<evidence type="ECO:0000313" key="3">
    <source>
        <dbReference type="Proteomes" id="UP000294419"/>
    </source>
</evidence>
<keyword evidence="1" id="KW-0732">Signal</keyword>
<dbReference type="KEGG" id="csal:NBC122_02539"/>
<reference evidence="2 3" key="1">
    <citation type="submission" date="2019-03" db="EMBL/GenBank/DDBJ databases">
        <authorList>
            <person name="Kim H."/>
            <person name="Yu S.-M."/>
        </authorList>
    </citation>
    <scope>NUCLEOTIDE SEQUENCE [LARGE SCALE GENOMIC DNA]</scope>
    <source>
        <strain evidence="2 3">NBC122</strain>
    </source>
</reference>
<feature type="signal peptide" evidence="1">
    <location>
        <begin position="1"/>
        <end position="23"/>
    </location>
</feature>
<gene>
    <name evidence="2" type="ORF">NBC122_02539</name>
</gene>
<proteinExistence type="predicted"/>
<dbReference type="AlphaFoldDB" id="A0A4P6ZHZ2"/>
<feature type="chain" id="PRO_5020518241" evidence="1">
    <location>
        <begin position="24"/>
        <end position="89"/>
    </location>
</feature>
<evidence type="ECO:0000256" key="1">
    <source>
        <dbReference type="SAM" id="SignalP"/>
    </source>
</evidence>
<dbReference type="EMBL" id="CP037954">
    <property type="protein sequence ID" value="QBO59343.1"/>
    <property type="molecule type" value="Genomic_DNA"/>
</dbReference>
<protein>
    <submittedName>
        <fullName evidence="2">Uncharacterized protein</fullName>
    </submittedName>
</protein>
<evidence type="ECO:0000313" key="2">
    <source>
        <dbReference type="EMBL" id="QBO59343.1"/>
    </source>
</evidence>
<sequence length="89" mass="9502">MKNLKNFILPAAFAVLGVGSAFASKPAKTNDAAIVDGHVKRPNEQVKCQNTHIRCSTTGTQTCTADVGMGPEILYNLVGTSCPTELYFQ</sequence>
<organism evidence="2 3">
    <name type="scientific">Chryseobacterium salivictor</name>
    <dbReference type="NCBI Taxonomy" id="2547600"/>
    <lineage>
        <taxon>Bacteria</taxon>
        <taxon>Pseudomonadati</taxon>
        <taxon>Bacteroidota</taxon>
        <taxon>Flavobacteriia</taxon>
        <taxon>Flavobacteriales</taxon>
        <taxon>Weeksellaceae</taxon>
        <taxon>Chryseobacterium group</taxon>
        <taxon>Chryseobacterium</taxon>
    </lineage>
</organism>
<dbReference type="InterPro" id="IPR045391">
    <property type="entry name" value="DUF6520"/>
</dbReference>
<dbReference type="Pfam" id="PF20130">
    <property type="entry name" value="DUF6520"/>
    <property type="match status" value="1"/>
</dbReference>
<dbReference type="Proteomes" id="UP000294419">
    <property type="component" value="Chromosome"/>
</dbReference>
<accession>A0A4P6ZHZ2</accession>
<name>A0A4P6ZHZ2_9FLAO</name>
<keyword evidence="3" id="KW-1185">Reference proteome</keyword>
<dbReference type="RefSeq" id="WP_133440695.1">
    <property type="nucleotide sequence ID" value="NZ_CP037954.1"/>
</dbReference>